<evidence type="ECO:0000313" key="2">
    <source>
        <dbReference type="EMBL" id="CSD15957.1"/>
    </source>
</evidence>
<evidence type="ECO:0000313" key="4">
    <source>
        <dbReference type="Proteomes" id="UP000044806"/>
    </source>
</evidence>
<dbReference type="AlphaFoldDB" id="A0A655PQK0"/>
<accession>A0A655PQK0</accession>
<evidence type="ECO:0000313" key="3">
    <source>
        <dbReference type="Proteomes" id="UP000041770"/>
    </source>
</evidence>
<name>A0A655PQK0_VIBCL</name>
<dbReference type="EMBL" id="CWOW01000002">
    <property type="protein sequence ID" value="CRZ93995.1"/>
    <property type="molecule type" value="Genomic_DNA"/>
</dbReference>
<protein>
    <submittedName>
        <fullName evidence="1">Uncharacterized protein</fullName>
    </submittedName>
</protein>
<dbReference type="Proteomes" id="UP000041770">
    <property type="component" value="Unassembled WGS sequence"/>
</dbReference>
<organism evidence="1 4">
    <name type="scientific">Vibrio cholerae</name>
    <dbReference type="NCBI Taxonomy" id="666"/>
    <lineage>
        <taxon>Bacteria</taxon>
        <taxon>Pseudomonadati</taxon>
        <taxon>Pseudomonadota</taxon>
        <taxon>Gammaproteobacteria</taxon>
        <taxon>Vibrionales</taxon>
        <taxon>Vibrionaceae</taxon>
        <taxon>Vibrio</taxon>
    </lineage>
</organism>
<sequence>MGPALTMAERFQSDCLSNAMACCSAGTSSTRPSSILT</sequence>
<reference evidence="3 4" key="1">
    <citation type="submission" date="2015-07" db="EMBL/GenBank/DDBJ databases">
        <authorList>
            <consortium name="Pathogen Informatics"/>
        </authorList>
    </citation>
    <scope>NUCLEOTIDE SEQUENCE [LARGE SCALE GENOMIC DNA]</scope>
    <source>
        <strain evidence="2 3">A316</strain>
        <strain evidence="1 4">A51</strain>
    </source>
</reference>
<dbReference type="Proteomes" id="UP000044806">
    <property type="component" value="Unassembled WGS sequence"/>
</dbReference>
<gene>
    <name evidence="1" type="ORF">ERS013165_00577</name>
    <name evidence="2" type="ORF">ERS013200_03367</name>
</gene>
<evidence type="ECO:0000313" key="1">
    <source>
        <dbReference type="EMBL" id="CRZ93995.1"/>
    </source>
</evidence>
<proteinExistence type="predicted"/>
<dbReference type="EMBL" id="CWQY01000032">
    <property type="protein sequence ID" value="CSD15957.1"/>
    <property type="molecule type" value="Genomic_DNA"/>
</dbReference>